<feature type="domain" description="Diphosphomevalonate decarboxylase-like N-terminal" evidence="17">
    <location>
        <begin position="11"/>
        <end position="183"/>
    </location>
</feature>
<protein>
    <recommendedName>
        <fullName evidence="4 15">Diphosphomevalonate decarboxylase</fullName>
        <ecNumber evidence="3 15">4.1.1.33</ecNumber>
    </recommendedName>
</protein>
<keyword evidence="8 15" id="KW-0752">Steroid biosynthesis</keyword>
<dbReference type="OrthoDB" id="10253702at2759"/>
<evidence type="ECO:0000256" key="2">
    <source>
        <dbReference type="ARBA" id="ARBA00008831"/>
    </source>
</evidence>
<keyword evidence="10 15" id="KW-0443">Lipid metabolism</keyword>
<dbReference type="PANTHER" id="PTHR10977:SF3">
    <property type="entry name" value="DIPHOSPHOMEVALONATE DECARBOXYLASE"/>
    <property type="match status" value="1"/>
</dbReference>
<dbReference type="InterPro" id="IPR036554">
    <property type="entry name" value="GHMP_kinase_C_sf"/>
</dbReference>
<keyword evidence="12 15" id="KW-0753">Steroid metabolism</keyword>
<comment type="similarity">
    <text evidence="2 15">Belongs to the diphosphomevalonate decarboxylase family.</text>
</comment>
<dbReference type="Pfam" id="PF18376">
    <property type="entry name" value="MDD_C"/>
    <property type="match status" value="1"/>
</dbReference>
<evidence type="ECO:0000256" key="10">
    <source>
        <dbReference type="ARBA" id="ARBA00023098"/>
    </source>
</evidence>
<dbReference type="Proteomes" id="UP000215902">
    <property type="component" value="Unassembled WGS sequence"/>
</dbReference>
<dbReference type="InterPro" id="IPR041431">
    <property type="entry name" value="Mvd1_C"/>
</dbReference>
<evidence type="ECO:0000259" key="17">
    <source>
        <dbReference type="Pfam" id="PF22700"/>
    </source>
</evidence>
<dbReference type="GO" id="GO:0004163">
    <property type="term" value="F:diphosphomevalonate decarboxylase activity"/>
    <property type="evidence" value="ECO:0007669"/>
    <property type="project" value="UniProtKB-UniRule"/>
</dbReference>
<dbReference type="EC" id="4.1.1.33" evidence="3 15"/>
<evidence type="ECO:0000256" key="12">
    <source>
        <dbReference type="ARBA" id="ARBA00023221"/>
    </source>
</evidence>
<dbReference type="GO" id="GO:0006695">
    <property type="term" value="P:cholesterol biosynthetic process"/>
    <property type="evidence" value="ECO:0007669"/>
    <property type="project" value="UniProtKB-UniPathway"/>
</dbReference>
<evidence type="ECO:0000256" key="5">
    <source>
        <dbReference type="ARBA" id="ARBA00022516"/>
    </source>
</evidence>
<keyword evidence="15" id="KW-0152">Cholesterol biosynthesis</keyword>
<dbReference type="Gene3D" id="3.30.230.10">
    <property type="match status" value="1"/>
</dbReference>
<evidence type="ECO:0000256" key="4">
    <source>
        <dbReference type="ARBA" id="ARBA00019335"/>
    </source>
</evidence>
<sequence>SDESFIAYAAAAPNLALIKYWGKRDSRLVLPLNNSISVTLDDQLMRTVTIATASPEFAEDSVELNGKPAEVTDRMRAVLQSLRQRCQRGQDLASWKVRVATRNSFPTAAGLASSSSGLCAFAVAVARLYGIVGDGGSDSCDADTLRWLSTVARLGSGSACRSLFAGFAEWSAGQRPDGVDSTASQLASAGHWDLRVLVCVVGAGAKSAPSTQAMARTVATSSLLPARLSCLPDRLAAVREAVAGRDFASLAEMSMRDSNCLHAVCADTYPPVHYLTDASRAIIDFVHRLNEASGRVVLGYTADAGPNVCLLAQPADVHLAAGCLQRAFDIGPVVGDLGEAADNSKVPSGWAGDGSEGATARHRIESLLICRLGRGALDIPQAEAAAWFDSD</sequence>
<name>A0A267EYX1_9PLAT</name>
<comment type="catalytic activity">
    <reaction evidence="14 15">
        <text>(R)-5-diphosphomevalonate + ATP = isopentenyl diphosphate + ADP + phosphate + CO2</text>
        <dbReference type="Rhea" id="RHEA:23732"/>
        <dbReference type="ChEBI" id="CHEBI:16526"/>
        <dbReference type="ChEBI" id="CHEBI:30616"/>
        <dbReference type="ChEBI" id="CHEBI:43474"/>
        <dbReference type="ChEBI" id="CHEBI:57557"/>
        <dbReference type="ChEBI" id="CHEBI:128769"/>
        <dbReference type="ChEBI" id="CHEBI:456216"/>
        <dbReference type="EC" id="4.1.1.33"/>
    </reaction>
</comment>
<feature type="non-terminal residue" evidence="18">
    <location>
        <position position="1"/>
    </location>
</feature>
<evidence type="ECO:0000313" key="18">
    <source>
        <dbReference type="EMBL" id="PAA66701.1"/>
    </source>
</evidence>
<evidence type="ECO:0000256" key="9">
    <source>
        <dbReference type="ARBA" id="ARBA00023011"/>
    </source>
</evidence>
<dbReference type="Pfam" id="PF22700">
    <property type="entry name" value="MVD-like_N"/>
    <property type="match status" value="1"/>
</dbReference>
<feature type="domain" description="Mvd1 C-terminal" evidence="16">
    <location>
        <begin position="196"/>
        <end position="337"/>
    </location>
</feature>
<dbReference type="STRING" id="282301.A0A267EYX1"/>
<dbReference type="InterPro" id="IPR020568">
    <property type="entry name" value="Ribosomal_Su5_D2-typ_SF"/>
</dbReference>
<reference evidence="18 19" key="1">
    <citation type="submission" date="2017-06" db="EMBL/GenBank/DDBJ databases">
        <title>A platform for efficient transgenesis in Macrostomum lignano, a flatworm model organism for stem cell research.</title>
        <authorList>
            <person name="Berezikov E."/>
        </authorList>
    </citation>
    <scope>NUCLEOTIDE SEQUENCE [LARGE SCALE GENOMIC DNA]</scope>
    <source>
        <strain evidence="18">DV1</strain>
        <tissue evidence="18">Whole organism</tissue>
    </source>
</reference>
<comment type="caution">
    <text evidence="18">The sequence shown here is derived from an EMBL/GenBank/DDBJ whole genome shotgun (WGS) entry which is preliminary data.</text>
</comment>
<gene>
    <name evidence="18" type="ORF">BOX15_Mlig028088g1</name>
</gene>
<dbReference type="InterPro" id="IPR005935">
    <property type="entry name" value="Mev_decarb"/>
</dbReference>
<accession>A0A267EYX1</accession>
<dbReference type="SUPFAM" id="SSF55060">
    <property type="entry name" value="GHMP Kinase, C-terminal domain"/>
    <property type="match status" value="1"/>
</dbReference>
<dbReference type="PIRSF" id="PIRSF015950">
    <property type="entry name" value="Mev_P_decrbx"/>
    <property type="match status" value="1"/>
</dbReference>
<evidence type="ECO:0000313" key="19">
    <source>
        <dbReference type="Proteomes" id="UP000215902"/>
    </source>
</evidence>
<comment type="function">
    <text evidence="1 15">Catalyzes the ATP dependent decarboxylation of (R)-5-diphosphomevalonate to form isopentenyl diphosphate (IPP). Functions in the mevalonate (MVA) pathway leading to isopentenyl diphosphate (IPP), a key precursor for the biosynthesis of isoprenoids and sterol synthesis.</text>
</comment>
<comment type="pathway">
    <text evidence="15">Steroid biosynthesis; cholesterol biosynthesis.</text>
</comment>
<keyword evidence="19" id="KW-1185">Reference proteome</keyword>
<keyword evidence="5 15" id="KW-0444">Lipid biosynthesis</keyword>
<evidence type="ECO:0000259" key="16">
    <source>
        <dbReference type="Pfam" id="PF18376"/>
    </source>
</evidence>
<keyword evidence="9 15" id="KW-0756">Sterol biosynthesis</keyword>
<keyword evidence="6 15" id="KW-0547">Nucleotide-binding</keyword>
<evidence type="ECO:0000256" key="13">
    <source>
        <dbReference type="ARBA" id="ARBA00023239"/>
    </source>
</evidence>
<keyword evidence="13 15" id="KW-0456">Lyase</keyword>
<evidence type="ECO:0000256" key="7">
    <source>
        <dbReference type="ARBA" id="ARBA00022840"/>
    </source>
</evidence>
<evidence type="ECO:0000256" key="6">
    <source>
        <dbReference type="ARBA" id="ARBA00022741"/>
    </source>
</evidence>
<dbReference type="PANTHER" id="PTHR10977">
    <property type="entry name" value="DIPHOSPHOMEVALONATE DECARBOXYLASE"/>
    <property type="match status" value="1"/>
</dbReference>
<evidence type="ECO:0000256" key="3">
    <source>
        <dbReference type="ARBA" id="ARBA00012296"/>
    </source>
</evidence>
<keyword evidence="11 15" id="KW-1207">Sterol metabolism</keyword>
<dbReference type="GO" id="GO:0005524">
    <property type="term" value="F:ATP binding"/>
    <property type="evidence" value="ECO:0007669"/>
    <property type="project" value="UniProtKB-KW"/>
</dbReference>
<proteinExistence type="inferred from homology"/>
<dbReference type="InterPro" id="IPR014721">
    <property type="entry name" value="Ribsml_uS5_D2-typ_fold_subgr"/>
</dbReference>
<keyword evidence="15" id="KW-0153">Cholesterol metabolism</keyword>
<dbReference type="EMBL" id="NIVC01001540">
    <property type="protein sequence ID" value="PAA66701.1"/>
    <property type="molecule type" value="Genomic_DNA"/>
</dbReference>
<evidence type="ECO:0000256" key="11">
    <source>
        <dbReference type="ARBA" id="ARBA00023166"/>
    </source>
</evidence>
<evidence type="ECO:0000256" key="1">
    <source>
        <dbReference type="ARBA" id="ARBA00003812"/>
    </source>
</evidence>
<dbReference type="GO" id="GO:0019287">
    <property type="term" value="P:isopentenyl diphosphate biosynthetic process, mevalonate pathway"/>
    <property type="evidence" value="ECO:0007669"/>
    <property type="project" value="UniProtKB-UniRule"/>
</dbReference>
<dbReference type="InterPro" id="IPR029765">
    <property type="entry name" value="Mev_diP_decarb"/>
</dbReference>
<evidence type="ECO:0000256" key="14">
    <source>
        <dbReference type="ARBA" id="ARBA00048154"/>
    </source>
</evidence>
<dbReference type="UniPathway" id="UPA00063"/>
<evidence type="ECO:0000256" key="15">
    <source>
        <dbReference type="RuleBase" id="RU363086"/>
    </source>
</evidence>
<dbReference type="SUPFAM" id="SSF54211">
    <property type="entry name" value="Ribosomal protein S5 domain 2-like"/>
    <property type="match status" value="1"/>
</dbReference>
<dbReference type="Gene3D" id="3.30.70.890">
    <property type="entry name" value="GHMP kinase, C-terminal domain"/>
    <property type="match status" value="1"/>
</dbReference>
<dbReference type="InterPro" id="IPR053859">
    <property type="entry name" value="MVD-like_N"/>
</dbReference>
<dbReference type="GO" id="GO:0005829">
    <property type="term" value="C:cytosol"/>
    <property type="evidence" value="ECO:0007669"/>
    <property type="project" value="InterPro"/>
</dbReference>
<keyword evidence="7 15" id="KW-0067">ATP-binding</keyword>
<dbReference type="NCBIfam" id="TIGR01240">
    <property type="entry name" value="mevDPdecarb"/>
    <property type="match status" value="1"/>
</dbReference>
<dbReference type="AlphaFoldDB" id="A0A267EYX1"/>
<organism evidence="18 19">
    <name type="scientific">Macrostomum lignano</name>
    <dbReference type="NCBI Taxonomy" id="282301"/>
    <lineage>
        <taxon>Eukaryota</taxon>
        <taxon>Metazoa</taxon>
        <taxon>Spiralia</taxon>
        <taxon>Lophotrochozoa</taxon>
        <taxon>Platyhelminthes</taxon>
        <taxon>Rhabditophora</taxon>
        <taxon>Macrostomorpha</taxon>
        <taxon>Macrostomida</taxon>
        <taxon>Macrostomidae</taxon>
        <taxon>Macrostomum</taxon>
    </lineage>
</organism>
<evidence type="ECO:0000256" key="8">
    <source>
        <dbReference type="ARBA" id="ARBA00022955"/>
    </source>
</evidence>